<reference evidence="8 9" key="1">
    <citation type="submission" date="2018-10" db="EMBL/GenBank/DDBJ databases">
        <title>Genomic Encyclopedia of Archaeal and Bacterial Type Strains, Phase II (KMG-II): from individual species to whole genera.</title>
        <authorList>
            <person name="Goeker M."/>
        </authorList>
    </citation>
    <scope>NUCLEOTIDE SEQUENCE [LARGE SCALE GENOMIC DNA]</scope>
    <source>
        <strain evidence="8 9">DSM 43383</strain>
    </source>
</reference>
<evidence type="ECO:0000256" key="3">
    <source>
        <dbReference type="ARBA" id="ARBA00023002"/>
    </source>
</evidence>
<dbReference type="InterPro" id="IPR046373">
    <property type="entry name" value="Acyl-CoA_Oxase/DH_mid-dom_sf"/>
</dbReference>
<dbReference type="Gene3D" id="2.40.110.10">
    <property type="entry name" value="Butyryl-CoA Dehydrogenase, subunit A, domain 2"/>
    <property type="match status" value="1"/>
</dbReference>
<dbReference type="RefSeq" id="WP_121432378.1">
    <property type="nucleotide sequence ID" value="NZ_RBWU01000001.1"/>
</dbReference>
<dbReference type="Gene3D" id="1.10.3140.10">
    <property type="entry name" value="4-hydroxybutyryl-coa dehydratase, domain 1"/>
    <property type="match status" value="1"/>
</dbReference>
<evidence type="ECO:0000256" key="4">
    <source>
        <dbReference type="PIRSR" id="PIRSR000331-2"/>
    </source>
</evidence>
<keyword evidence="8" id="KW-0503">Monooxygenase</keyword>
<comment type="caution">
    <text evidence="8">The sequence shown here is derived from an EMBL/GenBank/DDBJ whole genome shotgun (WGS) entry which is preliminary data.</text>
</comment>
<dbReference type="PANTHER" id="PTHR36117:SF3">
    <property type="entry name" value="4-HYDROXYPHENYLACETATE 3-MONOOXYGENASE-RELATED"/>
    <property type="match status" value="1"/>
</dbReference>
<keyword evidence="2 4" id="KW-0274">FAD</keyword>
<protein>
    <submittedName>
        <fullName evidence="8">4-hydroxyphenylacetate 3-monooxygenase oxygenase component</fullName>
    </submittedName>
</protein>
<evidence type="ECO:0000256" key="2">
    <source>
        <dbReference type="ARBA" id="ARBA00022827"/>
    </source>
</evidence>
<feature type="domain" description="HpaB/PvcC/4-BUDH N-terminal" evidence="7">
    <location>
        <begin position="24"/>
        <end position="286"/>
    </location>
</feature>
<dbReference type="PANTHER" id="PTHR36117">
    <property type="entry name" value="4-HYDROXYPHENYLACETATE 3-MONOOXYGENASE-RELATED"/>
    <property type="match status" value="1"/>
</dbReference>
<sequence>MTTQDIRTDTTGPDSGRPRNAPLTGAEYIESLRDSREIYIYGEKVEDVTVHPAFRNSIRSVARLYDALHDPEHKDVLTTETDTGSGGYTHKFFRSSRSRQELVEARDAIRAWSRMSYGYMGRTPDFKATFLGTLGDFPDFYGDYADNARAWYREAQERMWFFNHAIVNPPVDRDKPVESNDVFVRVVRETDAGIVVNGAKMVATGSVLSNYTFVASFQPVAKEEYAVAFFADMGAPGVKAFSRPSYEMAAATTGAPFDYPLSSRFDENDAIIVFDDVLIPWENVLVYRDIERSNSFLPATGYPERALLHGNTRLATKLDFIAGLVLMATESAGTGSFRGVQANIGEILAWRQLLWSISEALVQDPHVTPGGAYLPNTGTGAMARVIDTTVMPRVKEIVQQIVAGGMIVQPSSALDFHSPEIRPYLDRYFRGSAGYDAERRNKVIKLLWDALGSEFGGRHDLYERNYSGNHEGIRIDMLRFTGMSGVADDLKGLVEQCMSDYDLDGWTGDTWLQNGDVTVNGRH</sequence>
<evidence type="ECO:0000313" key="8">
    <source>
        <dbReference type="EMBL" id="RKS78757.1"/>
    </source>
</evidence>
<feature type="compositionally biased region" description="Polar residues" evidence="5">
    <location>
        <begin position="1"/>
        <end position="13"/>
    </location>
</feature>
<evidence type="ECO:0000313" key="9">
    <source>
        <dbReference type="Proteomes" id="UP000274601"/>
    </source>
</evidence>
<dbReference type="PIRSF" id="PIRSF000331">
    <property type="entry name" value="HpaA_HpaB"/>
    <property type="match status" value="1"/>
</dbReference>
<accession>A0A495QXG5</accession>
<keyword evidence="9" id="KW-1185">Reference proteome</keyword>
<feature type="region of interest" description="Disordered" evidence="5">
    <location>
        <begin position="1"/>
        <end position="23"/>
    </location>
</feature>
<organism evidence="8 9">
    <name type="scientific">Actinomadura pelletieri DSM 43383</name>
    <dbReference type="NCBI Taxonomy" id="1120940"/>
    <lineage>
        <taxon>Bacteria</taxon>
        <taxon>Bacillati</taxon>
        <taxon>Actinomycetota</taxon>
        <taxon>Actinomycetes</taxon>
        <taxon>Streptosporangiales</taxon>
        <taxon>Thermomonosporaceae</taxon>
        <taxon>Actinomadura</taxon>
    </lineage>
</organism>
<evidence type="ECO:0000259" key="7">
    <source>
        <dbReference type="Pfam" id="PF11794"/>
    </source>
</evidence>
<proteinExistence type="predicted"/>
<dbReference type="SUPFAM" id="SSF47203">
    <property type="entry name" value="Acyl-CoA dehydrogenase C-terminal domain-like"/>
    <property type="match status" value="1"/>
</dbReference>
<dbReference type="Pfam" id="PF11794">
    <property type="entry name" value="HpaB_N"/>
    <property type="match status" value="1"/>
</dbReference>
<dbReference type="EMBL" id="RBWU01000001">
    <property type="protein sequence ID" value="RKS78757.1"/>
    <property type="molecule type" value="Genomic_DNA"/>
</dbReference>
<dbReference type="AlphaFoldDB" id="A0A495QXG5"/>
<dbReference type="Proteomes" id="UP000274601">
    <property type="component" value="Unassembled WGS sequence"/>
</dbReference>
<feature type="binding site" evidence="4">
    <location>
        <begin position="164"/>
        <end position="166"/>
    </location>
    <ligand>
        <name>FAD</name>
        <dbReference type="ChEBI" id="CHEBI:57692"/>
    </ligand>
</feature>
<dbReference type="InterPro" id="IPR024677">
    <property type="entry name" value="HpaB/PvcC"/>
</dbReference>
<evidence type="ECO:0000256" key="1">
    <source>
        <dbReference type="ARBA" id="ARBA00022630"/>
    </source>
</evidence>
<dbReference type="SUPFAM" id="SSF56645">
    <property type="entry name" value="Acyl-CoA dehydrogenase NM domain-like"/>
    <property type="match status" value="1"/>
</dbReference>
<dbReference type="InterPro" id="IPR024719">
    <property type="entry name" value="HpaB/PvcC/4-BUDH_C"/>
</dbReference>
<evidence type="ECO:0000256" key="5">
    <source>
        <dbReference type="SAM" id="MobiDB-lite"/>
    </source>
</evidence>
<dbReference type="OrthoDB" id="9785230at2"/>
<dbReference type="InterPro" id="IPR024674">
    <property type="entry name" value="HpaB/PvcC/4-BUDH_N"/>
</dbReference>
<keyword evidence="1" id="KW-0285">Flavoprotein</keyword>
<feature type="domain" description="HpaB/PvcC/4-BUDH C-terminal" evidence="6">
    <location>
        <begin position="294"/>
        <end position="494"/>
    </location>
</feature>
<dbReference type="GO" id="GO:0004497">
    <property type="term" value="F:monooxygenase activity"/>
    <property type="evidence" value="ECO:0007669"/>
    <property type="project" value="UniProtKB-KW"/>
</dbReference>
<dbReference type="InterPro" id="IPR009100">
    <property type="entry name" value="AcylCoA_DH/oxidase_NM_dom_sf"/>
</dbReference>
<keyword evidence="3" id="KW-0560">Oxidoreductase</keyword>
<feature type="binding site" evidence="4">
    <location>
        <position position="204"/>
    </location>
    <ligand>
        <name>FAD</name>
        <dbReference type="ChEBI" id="CHEBI:57692"/>
    </ligand>
</feature>
<dbReference type="GO" id="GO:0016627">
    <property type="term" value="F:oxidoreductase activity, acting on the CH-CH group of donors"/>
    <property type="evidence" value="ECO:0007669"/>
    <property type="project" value="InterPro"/>
</dbReference>
<dbReference type="InterPro" id="IPR004925">
    <property type="entry name" value="HpaB/PvcC/4-BUDH"/>
</dbReference>
<gene>
    <name evidence="8" type="ORF">BZB76_0187</name>
</gene>
<name>A0A495QXG5_9ACTN</name>
<dbReference type="FunFam" id="1.10.3140.10:FF:000001">
    <property type="entry name" value="4-hydroxyphenylacetate 3-monooxygenase oxygenase component"/>
    <property type="match status" value="1"/>
</dbReference>
<evidence type="ECO:0000259" key="6">
    <source>
        <dbReference type="Pfam" id="PF03241"/>
    </source>
</evidence>
<dbReference type="PIRSF" id="PIRSF500125">
    <property type="entry name" value="4_HPA_large"/>
    <property type="match status" value="1"/>
</dbReference>
<dbReference type="Pfam" id="PF03241">
    <property type="entry name" value="HpaB"/>
    <property type="match status" value="1"/>
</dbReference>
<dbReference type="Gene3D" id="1.20.140.10">
    <property type="entry name" value="Butyryl-CoA Dehydrogenase, subunit A, domain 3"/>
    <property type="match status" value="1"/>
</dbReference>
<dbReference type="InterPro" id="IPR036250">
    <property type="entry name" value="AcylCo_DH-like_C"/>
</dbReference>